<protein>
    <submittedName>
        <fullName evidence="2">NAD(P)-binding domain-containing protein</fullName>
    </submittedName>
</protein>
<name>A0ABP9F5D9_9ACTN</name>
<dbReference type="Gene3D" id="3.50.50.60">
    <property type="entry name" value="FAD/NAD(P)-binding domain"/>
    <property type="match status" value="1"/>
</dbReference>
<dbReference type="InterPro" id="IPR036188">
    <property type="entry name" value="FAD/NAD-bd_sf"/>
</dbReference>
<dbReference type="EMBL" id="BAABLV010000002">
    <property type="protein sequence ID" value="GAA4888640.1"/>
    <property type="molecule type" value="Genomic_DNA"/>
</dbReference>
<dbReference type="PANTHER" id="PTHR43539:SF78">
    <property type="entry name" value="FLAVIN-CONTAINING MONOOXYGENASE"/>
    <property type="match status" value="1"/>
</dbReference>
<dbReference type="PANTHER" id="PTHR43539">
    <property type="entry name" value="FLAVIN-BINDING MONOOXYGENASE-LIKE PROTEIN (AFU_ORTHOLOGUE AFUA_4G09220)"/>
    <property type="match status" value="1"/>
</dbReference>
<sequence length="354" mass="38227">MDTVVIGAGQAGLSAAHHLQRLGVDFVVLDANDAPGGAWQHRWDSLTMHDVHGVADLPGTDVPAWDPAAQANVEVPEYFADYERRNNLPVERPVRVTRVESDPTGDELLVHTTRGTWRARSLINATGTWDTPFIPYYPGIDTFRCEQFHTAHYPGVAALAGKRVVVIGGGASAVQFLGELAGVADLTWVTRRPPVWRTSEFNPDAGREAVALVEERVKRGLPPRSVVSVTGLMLREQERKAADMGIYAARRAMFARIEPDGVRFPDGSFQPADVLLWATGFRPSIAHLAPLGLRSPEGGIELLAPRDPHTFTTSAVDGRIHFVGYGPSASTIGATRAGRVAALAVREQLDGVAA</sequence>
<gene>
    <name evidence="2" type="ORF">GCM10025789_01170</name>
</gene>
<accession>A0ABP9F5D9</accession>
<dbReference type="PRINTS" id="PR00469">
    <property type="entry name" value="PNDRDTASEII"/>
</dbReference>
<evidence type="ECO:0000313" key="2">
    <source>
        <dbReference type="EMBL" id="GAA4888640.1"/>
    </source>
</evidence>
<dbReference type="SUPFAM" id="SSF51905">
    <property type="entry name" value="FAD/NAD(P)-binding domain"/>
    <property type="match status" value="1"/>
</dbReference>
<keyword evidence="1" id="KW-0560">Oxidoreductase</keyword>
<evidence type="ECO:0000256" key="1">
    <source>
        <dbReference type="ARBA" id="ARBA00023002"/>
    </source>
</evidence>
<dbReference type="Proteomes" id="UP001501521">
    <property type="component" value="Unassembled WGS sequence"/>
</dbReference>
<dbReference type="Pfam" id="PF13738">
    <property type="entry name" value="Pyr_redox_3"/>
    <property type="match status" value="1"/>
</dbReference>
<comment type="caution">
    <text evidence="2">The sequence shown here is derived from an EMBL/GenBank/DDBJ whole genome shotgun (WGS) entry which is preliminary data.</text>
</comment>
<organism evidence="2 3">
    <name type="scientific">Tessaracoccus lubricantis</name>
    <dbReference type="NCBI Taxonomy" id="545543"/>
    <lineage>
        <taxon>Bacteria</taxon>
        <taxon>Bacillati</taxon>
        <taxon>Actinomycetota</taxon>
        <taxon>Actinomycetes</taxon>
        <taxon>Propionibacteriales</taxon>
        <taxon>Propionibacteriaceae</taxon>
        <taxon>Tessaracoccus</taxon>
    </lineage>
</organism>
<reference evidence="3" key="1">
    <citation type="journal article" date="2019" name="Int. J. Syst. Evol. Microbiol.">
        <title>The Global Catalogue of Microorganisms (GCM) 10K type strain sequencing project: providing services to taxonomists for standard genome sequencing and annotation.</title>
        <authorList>
            <consortium name="The Broad Institute Genomics Platform"/>
            <consortium name="The Broad Institute Genome Sequencing Center for Infectious Disease"/>
            <person name="Wu L."/>
            <person name="Ma J."/>
        </authorList>
    </citation>
    <scope>NUCLEOTIDE SEQUENCE [LARGE SCALE GENOMIC DNA]</scope>
    <source>
        <strain evidence="3">JCM 19125</strain>
    </source>
</reference>
<evidence type="ECO:0000313" key="3">
    <source>
        <dbReference type="Proteomes" id="UP001501521"/>
    </source>
</evidence>
<keyword evidence="3" id="KW-1185">Reference proteome</keyword>
<dbReference type="PRINTS" id="PR00368">
    <property type="entry name" value="FADPNR"/>
</dbReference>
<dbReference type="InterPro" id="IPR050982">
    <property type="entry name" value="Auxin_biosynth/cation_transpt"/>
</dbReference>
<proteinExistence type="predicted"/>